<name>A0A5C6CM16_9BACT</name>
<dbReference type="OrthoDB" id="9810907at2"/>
<dbReference type="PROSITE" id="PS51708">
    <property type="entry name" value="CHAD"/>
    <property type="match status" value="1"/>
</dbReference>
<dbReference type="Proteomes" id="UP000316304">
    <property type="component" value="Unassembled WGS sequence"/>
</dbReference>
<keyword evidence="3" id="KW-1185">Reference proteome</keyword>
<organism evidence="2 3">
    <name type="scientific">Novipirellula galeiformis</name>
    <dbReference type="NCBI Taxonomy" id="2528004"/>
    <lineage>
        <taxon>Bacteria</taxon>
        <taxon>Pseudomonadati</taxon>
        <taxon>Planctomycetota</taxon>
        <taxon>Planctomycetia</taxon>
        <taxon>Pirellulales</taxon>
        <taxon>Pirellulaceae</taxon>
        <taxon>Novipirellula</taxon>
    </lineage>
</organism>
<sequence>MPFRLLPRESVIESVRRIAAEQIDKACDEIDDPRRQQAKTVHQVRKRCKRLRGLVHLVRPAMGRTYRTENAWFRDTAKRLAAARDGETALDTYDKLVEHFSPQVDRSIFDSIRQRLTLQRKHLRSDAVGEQLVGVRDRLAEALERIPSWQLDRDGFAAVRSGLGQTYGRARDSLVQVRKHPTPEAFHVWRKWVKYHNDHCALLRGLWPVVINARRGEVDRLGIWLGEDHDLAVLKDRVGSLSNEVAQRNDVKTLCGLIDQRRQQIESTSISLGSRVFAEERKAFVKRHRRYWKASYGNHVGRCE</sequence>
<dbReference type="PANTHER" id="PTHR39339:SF1">
    <property type="entry name" value="CHAD DOMAIN-CONTAINING PROTEIN"/>
    <property type="match status" value="1"/>
</dbReference>
<gene>
    <name evidence="2" type="ORF">Pla52o_14130</name>
</gene>
<reference evidence="2 3" key="1">
    <citation type="submission" date="2019-02" db="EMBL/GenBank/DDBJ databases">
        <title>Deep-cultivation of Planctomycetes and their phenomic and genomic characterization uncovers novel biology.</title>
        <authorList>
            <person name="Wiegand S."/>
            <person name="Jogler M."/>
            <person name="Boedeker C."/>
            <person name="Pinto D."/>
            <person name="Vollmers J."/>
            <person name="Rivas-Marin E."/>
            <person name="Kohn T."/>
            <person name="Peeters S.H."/>
            <person name="Heuer A."/>
            <person name="Rast P."/>
            <person name="Oberbeckmann S."/>
            <person name="Bunk B."/>
            <person name="Jeske O."/>
            <person name="Meyerdierks A."/>
            <person name="Storesund J.E."/>
            <person name="Kallscheuer N."/>
            <person name="Luecker S."/>
            <person name="Lage O.M."/>
            <person name="Pohl T."/>
            <person name="Merkel B.J."/>
            <person name="Hornburger P."/>
            <person name="Mueller R.-W."/>
            <person name="Bruemmer F."/>
            <person name="Labrenz M."/>
            <person name="Spormann A.M."/>
            <person name="Op Den Camp H."/>
            <person name="Overmann J."/>
            <person name="Amann R."/>
            <person name="Jetten M.S.M."/>
            <person name="Mascher T."/>
            <person name="Medema M.H."/>
            <person name="Devos D.P."/>
            <person name="Kaster A.-K."/>
            <person name="Ovreas L."/>
            <person name="Rohde M."/>
            <person name="Galperin M.Y."/>
            <person name="Jogler C."/>
        </authorList>
    </citation>
    <scope>NUCLEOTIDE SEQUENCE [LARGE SCALE GENOMIC DNA]</scope>
    <source>
        <strain evidence="2 3">Pla52o</strain>
    </source>
</reference>
<dbReference type="Gene3D" id="1.40.20.10">
    <property type="entry name" value="CHAD domain"/>
    <property type="match status" value="1"/>
</dbReference>
<protein>
    <submittedName>
        <fullName evidence="2">CHAD domain protein</fullName>
    </submittedName>
</protein>
<dbReference type="SMART" id="SM00880">
    <property type="entry name" value="CHAD"/>
    <property type="match status" value="1"/>
</dbReference>
<accession>A0A5C6CM16</accession>
<dbReference type="AlphaFoldDB" id="A0A5C6CM16"/>
<evidence type="ECO:0000313" key="2">
    <source>
        <dbReference type="EMBL" id="TWU25115.1"/>
    </source>
</evidence>
<dbReference type="EMBL" id="SJPT01000002">
    <property type="protein sequence ID" value="TWU25115.1"/>
    <property type="molecule type" value="Genomic_DNA"/>
</dbReference>
<comment type="caution">
    <text evidence="2">The sequence shown here is derived from an EMBL/GenBank/DDBJ whole genome shotgun (WGS) entry which is preliminary data.</text>
</comment>
<dbReference type="InterPro" id="IPR007899">
    <property type="entry name" value="CHAD_dom"/>
</dbReference>
<dbReference type="PANTHER" id="PTHR39339">
    <property type="entry name" value="SLR1444 PROTEIN"/>
    <property type="match status" value="1"/>
</dbReference>
<feature type="domain" description="CHAD" evidence="1">
    <location>
        <begin position="8"/>
        <end position="282"/>
    </location>
</feature>
<dbReference type="Pfam" id="PF05235">
    <property type="entry name" value="CHAD"/>
    <property type="match status" value="1"/>
</dbReference>
<dbReference type="RefSeq" id="WP_146593803.1">
    <property type="nucleotide sequence ID" value="NZ_SJPT01000002.1"/>
</dbReference>
<evidence type="ECO:0000313" key="3">
    <source>
        <dbReference type="Proteomes" id="UP000316304"/>
    </source>
</evidence>
<dbReference type="InterPro" id="IPR038186">
    <property type="entry name" value="CHAD_dom_sf"/>
</dbReference>
<evidence type="ECO:0000259" key="1">
    <source>
        <dbReference type="PROSITE" id="PS51708"/>
    </source>
</evidence>
<proteinExistence type="predicted"/>